<sequence length="119" mass="13709">MALSDEIKFEREVDKIEAELGEDHLVRMLQYLTSSSPEASQGLMELHSECRNVISKYPPMKPEEEKPKKRTQSQGTMKREDSNPAPPRPHRVQTEKPRIMLTKRTHSLMPLNTQKNIAA</sequence>
<comment type="caution">
    <text evidence="2">The sequence shown here is derived from an EMBL/GenBank/DDBJ whole genome shotgun (WGS) entry which is preliminary data.</text>
</comment>
<dbReference type="AlphaFoldDB" id="A0A016UID9"/>
<organism evidence="2 3">
    <name type="scientific">Ancylostoma ceylanicum</name>
    <dbReference type="NCBI Taxonomy" id="53326"/>
    <lineage>
        <taxon>Eukaryota</taxon>
        <taxon>Metazoa</taxon>
        <taxon>Ecdysozoa</taxon>
        <taxon>Nematoda</taxon>
        <taxon>Chromadorea</taxon>
        <taxon>Rhabditida</taxon>
        <taxon>Rhabditina</taxon>
        <taxon>Rhabditomorpha</taxon>
        <taxon>Strongyloidea</taxon>
        <taxon>Ancylostomatidae</taxon>
        <taxon>Ancylostomatinae</taxon>
        <taxon>Ancylostoma</taxon>
    </lineage>
</organism>
<proteinExistence type="predicted"/>
<accession>A0A016UID9</accession>
<reference evidence="3" key="1">
    <citation type="journal article" date="2015" name="Nat. Genet.">
        <title>The genome and transcriptome of the zoonotic hookworm Ancylostoma ceylanicum identify infection-specific gene families.</title>
        <authorList>
            <person name="Schwarz E.M."/>
            <person name="Hu Y."/>
            <person name="Antoshechkin I."/>
            <person name="Miller M.M."/>
            <person name="Sternberg P.W."/>
            <person name="Aroian R.V."/>
        </authorList>
    </citation>
    <scope>NUCLEOTIDE SEQUENCE</scope>
    <source>
        <strain evidence="3">HY135</strain>
    </source>
</reference>
<dbReference type="EMBL" id="JARK01001376">
    <property type="protein sequence ID" value="EYC14572.1"/>
    <property type="molecule type" value="Genomic_DNA"/>
</dbReference>
<evidence type="ECO:0000313" key="3">
    <source>
        <dbReference type="Proteomes" id="UP000024635"/>
    </source>
</evidence>
<protein>
    <submittedName>
        <fullName evidence="2">Uncharacterized protein</fullName>
    </submittedName>
</protein>
<evidence type="ECO:0000256" key="1">
    <source>
        <dbReference type="SAM" id="MobiDB-lite"/>
    </source>
</evidence>
<feature type="compositionally biased region" description="Polar residues" evidence="1">
    <location>
        <begin position="110"/>
        <end position="119"/>
    </location>
</feature>
<name>A0A016UID9_9BILA</name>
<feature type="region of interest" description="Disordered" evidence="1">
    <location>
        <begin position="55"/>
        <end position="119"/>
    </location>
</feature>
<evidence type="ECO:0000313" key="2">
    <source>
        <dbReference type="EMBL" id="EYC14572.1"/>
    </source>
</evidence>
<dbReference type="Proteomes" id="UP000024635">
    <property type="component" value="Unassembled WGS sequence"/>
</dbReference>
<gene>
    <name evidence="2" type="primary">Acey_s0040.g285</name>
    <name evidence="2" type="ORF">Y032_0040g285</name>
</gene>
<dbReference type="OrthoDB" id="5808318at2759"/>
<keyword evidence="3" id="KW-1185">Reference proteome</keyword>